<gene>
    <name evidence="1" type="ORF">SAMN05421879_10519</name>
</gene>
<sequence length="246" mass="27878">MRSGIDPDLDFASYYESGGDPDQTCERLYLWHQALCTRPVEGVGPFEIAVTYDYAYGIRLHTADGSAFRLGSDGIIPTWSTAGWTSRFTPDLVAEIQQDTDDFFRLASTIGGYVLFPRNGEGQTGQTINQARGVHRQIADRFDLTLECIRRHYLDPQLDSPLAHRINYYSDFFALFGDFETYVRFFLLDNLVTPDRGGVWSLLTGDVVTDFPLPAYATTPLEYATFRANSIRFVRARNERILQLGL</sequence>
<protein>
    <submittedName>
        <fullName evidence="1">Uncharacterized protein</fullName>
    </submittedName>
</protein>
<dbReference type="Proteomes" id="UP000219688">
    <property type="component" value="Unassembled WGS sequence"/>
</dbReference>
<dbReference type="AlphaFoldDB" id="A0A285VRR3"/>
<dbReference type="RefSeq" id="WP_097187944.1">
    <property type="nucleotide sequence ID" value="NZ_OBQK01000005.1"/>
</dbReference>
<dbReference type="EMBL" id="OBQK01000005">
    <property type="protein sequence ID" value="SOC55311.1"/>
    <property type="molecule type" value="Genomic_DNA"/>
</dbReference>
<name>A0A285VRR3_9MICO</name>
<evidence type="ECO:0000313" key="2">
    <source>
        <dbReference type="Proteomes" id="UP000219688"/>
    </source>
</evidence>
<dbReference type="STRING" id="1122622.GCA_000421185_00233"/>
<dbReference type="InterPro" id="IPR054263">
    <property type="entry name" value="DUF6994"/>
</dbReference>
<accession>A0A285VRR3</accession>
<keyword evidence="2" id="KW-1185">Reference proteome</keyword>
<evidence type="ECO:0000313" key="1">
    <source>
        <dbReference type="EMBL" id="SOC55311.1"/>
    </source>
</evidence>
<organism evidence="1 2">
    <name type="scientific">Ornithinimicrobium cerasi</name>
    <dbReference type="NCBI Taxonomy" id="2248773"/>
    <lineage>
        <taxon>Bacteria</taxon>
        <taxon>Bacillati</taxon>
        <taxon>Actinomycetota</taxon>
        <taxon>Actinomycetes</taxon>
        <taxon>Micrococcales</taxon>
        <taxon>Ornithinimicrobiaceae</taxon>
        <taxon>Ornithinimicrobium</taxon>
    </lineage>
</organism>
<proteinExistence type="predicted"/>
<dbReference type="Pfam" id="PF22507">
    <property type="entry name" value="DUF6994"/>
    <property type="match status" value="1"/>
</dbReference>
<reference evidence="2" key="1">
    <citation type="submission" date="2017-08" db="EMBL/GenBank/DDBJ databases">
        <authorList>
            <person name="Varghese N."/>
            <person name="Submissions S."/>
        </authorList>
    </citation>
    <scope>NUCLEOTIDE SEQUENCE [LARGE SCALE GENOMIC DNA]</scope>
    <source>
        <strain evidence="2">USBA17B2</strain>
    </source>
</reference>